<dbReference type="Pfam" id="PF03906">
    <property type="entry name" value="Phage_T7_tail"/>
    <property type="match status" value="1"/>
</dbReference>
<dbReference type="GO" id="GO:0098015">
    <property type="term" value="C:virus tail"/>
    <property type="evidence" value="ECO:0007669"/>
    <property type="project" value="UniProtKB-KW"/>
</dbReference>
<evidence type="ECO:0000256" key="2">
    <source>
        <dbReference type="ARBA" id="ARBA00022732"/>
    </source>
</evidence>
<comment type="subcellular location">
    <subcellularLocation>
        <location evidence="1">Virion</location>
    </subcellularLocation>
</comment>
<keyword evidence="6" id="KW-1185">Reference proteome</keyword>
<keyword evidence="3" id="KW-0946">Virion</keyword>
<evidence type="ECO:0000256" key="1">
    <source>
        <dbReference type="ARBA" id="ARBA00004328"/>
    </source>
</evidence>
<dbReference type="GeneID" id="77923849"/>
<reference evidence="5" key="1">
    <citation type="submission" date="2021-07" db="EMBL/GenBank/DDBJ databases">
        <authorList>
            <person name="Wang J."/>
            <person name="Yang M."/>
        </authorList>
    </citation>
    <scope>NUCLEOTIDE SEQUENCE</scope>
</reference>
<accession>A0AAE7WU24</accession>
<keyword evidence="2" id="KW-1227">Viral tail protein</keyword>
<sequence>MSVTDEWYNSPLSGKNYNSMNIFDGEDSDIFEINFSGGYLSQGHVKAYSYDPKDETGSVELLTLTFLSKSRVRTSKVIAVGLKVVIYRDTPKAVPMVNFVDGAPQTAGNLDRNAMQAIFAAAEMVDRFESTTGTVTGIGDAVADFSKQVADIQSVSDRVVGQVTSSKFETASAVHTLTLGNLSAERVGLTQGNTTLRFRVQDLVGSVARLTLILRQNTGTNKVTWPSGMKWPNGSAPPLSWTQGAEDVFEIMTYDGGATWYGMYVGGWY</sequence>
<dbReference type="EMBL" id="MZ592920">
    <property type="protein sequence ID" value="QYW05822.1"/>
    <property type="molecule type" value="Genomic_DNA"/>
</dbReference>
<evidence type="ECO:0000259" key="4">
    <source>
        <dbReference type="Pfam" id="PF03906"/>
    </source>
</evidence>
<evidence type="ECO:0000256" key="3">
    <source>
        <dbReference type="ARBA" id="ARBA00022844"/>
    </source>
</evidence>
<dbReference type="Proteomes" id="UP000828797">
    <property type="component" value="Segment"/>
</dbReference>
<name>A0AAE7WU24_9CAUD</name>
<protein>
    <submittedName>
        <fullName evidence="5">Tail fiber protein</fullName>
    </submittedName>
</protein>
<proteinExistence type="predicted"/>
<evidence type="ECO:0000313" key="5">
    <source>
        <dbReference type="EMBL" id="QYW05822.1"/>
    </source>
</evidence>
<feature type="domain" description="Bacteriophage T7 tail fibre protein-like N-terminal" evidence="4">
    <location>
        <begin position="24"/>
        <end position="132"/>
    </location>
</feature>
<dbReference type="KEGG" id="vg:77923849"/>
<organism evidence="5 6">
    <name type="scientific">Vibrio phage vB_VpaP_G1</name>
    <dbReference type="NCBI Taxonomy" id="2862773"/>
    <lineage>
        <taxon>Viruses</taxon>
        <taxon>Duplodnaviria</taxon>
        <taxon>Heunggongvirae</taxon>
        <taxon>Uroviricota</taxon>
        <taxon>Caudoviricetes</taxon>
        <taxon>Autographivirales</taxon>
        <taxon>Youngvirus</taxon>
        <taxon>Youngvirus G1</taxon>
    </lineage>
</organism>
<dbReference type="RefSeq" id="YP_010648410.1">
    <property type="nucleotide sequence ID" value="NC_070758.1"/>
</dbReference>
<dbReference type="InterPro" id="IPR005604">
    <property type="entry name" value="Phage_T7_tail_fibre-like_N"/>
</dbReference>
<evidence type="ECO:0000313" key="6">
    <source>
        <dbReference type="Proteomes" id="UP000828797"/>
    </source>
</evidence>